<dbReference type="AlphaFoldDB" id="A0A158KUR6"/>
<sequence>MSVGGLKAKSPICTQSAGIQFAFRDCVNRE</sequence>
<proteinExistence type="predicted"/>
<accession>A0A158KUR6</accession>
<comment type="caution">
    <text evidence="1">The sequence shown here is derived from an EMBL/GenBank/DDBJ whole genome shotgun (WGS) entry which is preliminary data.</text>
</comment>
<protein>
    <submittedName>
        <fullName evidence="1">Uncharacterized protein</fullName>
    </submittedName>
</protein>
<evidence type="ECO:0000313" key="1">
    <source>
        <dbReference type="EMBL" id="SAL84837.1"/>
    </source>
</evidence>
<name>A0A158KUR6_9BURK</name>
<keyword evidence="2" id="KW-1185">Reference proteome</keyword>
<evidence type="ECO:0000313" key="2">
    <source>
        <dbReference type="Proteomes" id="UP000055019"/>
    </source>
</evidence>
<gene>
    <name evidence="1" type="ORF">AWB74_07076</name>
</gene>
<organism evidence="1 2">
    <name type="scientific">Caballeronia arvi</name>
    <dbReference type="NCBI Taxonomy" id="1777135"/>
    <lineage>
        <taxon>Bacteria</taxon>
        <taxon>Pseudomonadati</taxon>
        <taxon>Pseudomonadota</taxon>
        <taxon>Betaproteobacteria</taxon>
        <taxon>Burkholderiales</taxon>
        <taxon>Burkholderiaceae</taxon>
        <taxon>Caballeronia</taxon>
    </lineage>
</organism>
<dbReference type="EMBL" id="FCOM02000055">
    <property type="protein sequence ID" value="SAL84837.1"/>
    <property type="molecule type" value="Genomic_DNA"/>
</dbReference>
<dbReference type="Proteomes" id="UP000055019">
    <property type="component" value="Unassembled WGS sequence"/>
</dbReference>
<reference evidence="1" key="1">
    <citation type="submission" date="2016-01" db="EMBL/GenBank/DDBJ databases">
        <authorList>
            <person name="Peeters C."/>
        </authorList>
    </citation>
    <scope>NUCLEOTIDE SEQUENCE [LARGE SCALE GENOMIC DNA]</scope>
    <source>
        <strain evidence="1">LMG 29317</strain>
    </source>
</reference>